<dbReference type="Pfam" id="PF01695">
    <property type="entry name" value="IstB_IS21"/>
    <property type="match status" value="1"/>
</dbReference>
<keyword evidence="2" id="KW-0547">Nucleotide-binding</keyword>
<dbReference type="HOGENOM" id="CLU_062999_1_2_6"/>
<dbReference type="GO" id="GO:0006260">
    <property type="term" value="P:DNA replication"/>
    <property type="evidence" value="ECO:0007669"/>
    <property type="project" value="TreeGrafter"/>
</dbReference>
<dbReference type="InterPro" id="IPR028350">
    <property type="entry name" value="DNAC/IstB-like"/>
</dbReference>
<sequence>MRELDLRGALSAFERLVSSPQELDAMPAQLLLETLLQNEVNDRLTRKQHSLLRMSHLPYVISPSDIAYDNIRGEEFKAKLVSLMTLDFIRLGQNLTVFGSAGTGKSFVAVMLGRLACMSGYTTLYYSSSELIDNLQLSYGSPNYQSKLRTLAVKSLLILDDFCLTDYTPAAQNILFDVLNARYGKKSTVIVSQKLPDAWLDMLGASALAESIVERAGNNNYTLILKGDSRRSSLD</sequence>
<reference evidence="2 3" key="1">
    <citation type="submission" date="2011-01" db="EMBL/GenBank/DDBJ databases">
        <authorList>
            <person name="Weinstock G."/>
            <person name="Sodergren E."/>
            <person name="Clifton S."/>
            <person name="Fulton L."/>
            <person name="Fulton B."/>
            <person name="Courtney L."/>
            <person name="Fronick C."/>
            <person name="Harrison M."/>
            <person name="Strong C."/>
            <person name="Farmer C."/>
            <person name="Delahaunty K."/>
            <person name="Markovic C."/>
            <person name="Hall O."/>
            <person name="Minx P."/>
            <person name="Tomlinson C."/>
            <person name="Mitreva M."/>
            <person name="Hou S."/>
            <person name="Chen J."/>
            <person name="Wollam A."/>
            <person name="Pepin K.H."/>
            <person name="Johnson M."/>
            <person name="Bhonagiri V."/>
            <person name="Zhang X."/>
            <person name="Suruliraj S."/>
            <person name="Warren W."/>
            <person name="Chinwalla A."/>
            <person name="Mardis E.R."/>
            <person name="Wilson R.K."/>
        </authorList>
    </citation>
    <scope>NUCLEOTIDE SEQUENCE [LARGE SCALE GENOMIC DNA]</scope>
    <source>
        <strain evidence="3">DSM 22608 / JCM 16073 / KCTC 15190 / YIT 12066</strain>
    </source>
</reference>
<gene>
    <name evidence="2" type="ORF">HMPREF9444_01164</name>
</gene>
<evidence type="ECO:0000313" key="2">
    <source>
        <dbReference type="EMBL" id="EFY07029.1"/>
    </source>
</evidence>
<dbReference type="Gene3D" id="3.40.50.300">
    <property type="entry name" value="P-loop containing nucleotide triphosphate hydrolases"/>
    <property type="match status" value="1"/>
</dbReference>
<accession>E8LKC6</accession>
<comment type="caution">
    <text evidence="2">The sequence shown here is derived from an EMBL/GenBank/DDBJ whole genome shotgun (WGS) entry which is preliminary data.</text>
</comment>
<dbReference type="PIRSF" id="PIRSF003073">
    <property type="entry name" value="DNAC_TnpB_IstB"/>
    <property type="match status" value="1"/>
</dbReference>
<feature type="domain" description="IstB-like ATP-binding" evidence="1">
    <location>
        <begin position="2"/>
        <end position="231"/>
    </location>
</feature>
<organism evidence="2 3">
    <name type="scientific">Succinatimonas hippei (strain DSM 22608 / JCM 16073 / KCTC 15190 / YIT 12066)</name>
    <dbReference type="NCBI Taxonomy" id="762983"/>
    <lineage>
        <taxon>Bacteria</taxon>
        <taxon>Pseudomonadati</taxon>
        <taxon>Pseudomonadota</taxon>
        <taxon>Gammaproteobacteria</taxon>
        <taxon>Aeromonadales</taxon>
        <taxon>Succinivibrionaceae</taxon>
        <taxon>Succinatimonas</taxon>
    </lineage>
</organism>
<proteinExistence type="predicted"/>
<keyword evidence="2" id="KW-0067">ATP-binding</keyword>
<dbReference type="InterPro" id="IPR027417">
    <property type="entry name" value="P-loop_NTPase"/>
</dbReference>
<dbReference type="EMBL" id="AEVO01000054">
    <property type="protein sequence ID" value="EFY07029.1"/>
    <property type="molecule type" value="Genomic_DNA"/>
</dbReference>
<dbReference type="Proteomes" id="UP000018458">
    <property type="component" value="Unassembled WGS sequence"/>
</dbReference>
<protein>
    <submittedName>
        <fullName evidence="2">IstB-like ATP-binding protein</fullName>
    </submittedName>
</protein>
<dbReference type="SUPFAM" id="SSF52540">
    <property type="entry name" value="P-loop containing nucleoside triphosphate hydrolases"/>
    <property type="match status" value="1"/>
</dbReference>
<dbReference type="GO" id="GO:0005524">
    <property type="term" value="F:ATP binding"/>
    <property type="evidence" value="ECO:0007669"/>
    <property type="project" value="UniProtKB-KW"/>
</dbReference>
<evidence type="ECO:0000259" key="1">
    <source>
        <dbReference type="Pfam" id="PF01695"/>
    </source>
</evidence>
<dbReference type="AlphaFoldDB" id="E8LKC6"/>
<dbReference type="eggNOG" id="COG1484">
    <property type="taxonomic scope" value="Bacteria"/>
</dbReference>
<evidence type="ECO:0000313" key="3">
    <source>
        <dbReference type="Proteomes" id="UP000018458"/>
    </source>
</evidence>
<dbReference type="InterPro" id="IPR002611">
    <property type="entry name" value="IstB_ATP-bd"/>
</dbReference>
<keyword evidence="3" id="KW-1185">Reference proteome</keyword>
<dbReference type="STRING" id="762983.HMPREF9444_01164"/>
<name>E8LKC6_SUCHY</name>
<dbReference type="PANTHER" id="PTHR30050">
    <property type="entry name" value="CHROMOSOMAL REPLICATION INITIATOR PROTEIN DNAA"/>
    <property type="match status" value="1"/>
</dbReference>
<dbReference type="PANTHER" id="PTHR30050:SF4">
    <property type="entry name" value="ATP-BINDING PROTEIN RV3427C IN INSERTION SEQUENCE-RELATED"/>
    <property type="match status" value="1"/>
</dbReference>